<accession>A0ABQ9YKC3</accession>
<dbReference type="PANTHER" id="PTHR11200:SF275">
    <property type="entry name" value="LD06095P"/>
    <property type="match status" value="1"/>
</dbReference>
<protein>
    <submittedName>
        <fullName evidence="2">Inositol polyphosphate 5-phosphatase E</fullName>
        <ecNumber evidence="2">3.1.3.36</ecNumber>
    </submittedName>
</protein>
<evidence type="ECO:0000313" key="2">
    <source>
        <dbReference type="EMBL" id="KAK2964116.1"/>
    </source>
</evidence>
<keyword evidence="2" id="KW-0378">Hydrolase</keyword>
<dbReference type="Gene3D" id="3.60.10.10">
    <property type="entry name" value="Endonuclease/exonuclease/phosphatase"/>
    <property type="match status" value="1"/>
</dbReference>
<dbReference type="InterPro" id="IPR046985">
    <property type="entry name" value="IP5"/>
</dbReference>
<proteinExistence type="predicted"/>
<dbReference type="EC" id="3.1.3.36" evidence="2"/>
<dbReference type="GO" id="GO:0004439">
    <property type="term" value="F:phosphatidylinositol-4,5-bisphosphate 5-phosphatase activity"/>
    <property type="evidence" value="ECO:0007669"/>
    <property type="project" value="UniProtKB-EC"/>
</dbReference>
<reference evidence="2 3" key="1">
    <citation type="journal article" date="2022" name="bioRxiv">
        <title>Genomics of Preaxostyla Flagellates Illuminates Evolutionary Transitions and the Path Towards Mitochondrial Loss.</title>
        <authorList>
            <person name="Novak L.V.F."/>
            <person name="Treitli S.C."/>
            <person name="Pyrih J."/>
            <person name="Halakuc P."/>
            <person name="Pipaliya S.V."/>
            <person name="Vacek V."/>
            <person name="Brzon O."/>
            <person name="Soukal P."/>
            <person name="Eme L."/>
            <person name="Dacks J.B."/>
            <person name="Karnkowska A."/>
            <person name="Elias M."/>
            <person name="Hampl V."/>
        </authorList>
    </citation>
    <scope>NUCLEOTIDE SEQUENCE [LARGE SCALE GENOMIC DNA]</scope>
    <source>
        <strain evidence="2">NAU3</strain>
        <tissue evidence="2">Gut</tissue>
    </source>
</reference>
<dbReference type="SMART" id="SM00128">
    <property type="entry name" value="IPPc"/>
    <property type="match status" value="1"/>
</dbReference>
<evidence type="ECO:0000259" key="1">
    <source>
        <dbReference type="SMART" id="SM00128"/>
    </source>
</evidence>
<dbReference type="InterPro" id="IPR000300">
    <property type="entry name" value="IPPc"/>
</dbReference>
<dbReference type="Proteomes" id="UP001281761">
    <property type="component" value="Unassembled WGS sequence"/>
</dbReference>
<feature type="domain" description="Inositol polyphosphate-related phosphatase" evidence="1">
    <location>
        <begin position="9"/>
        <end position="317"/>
    </location>
</feature>
<dbReference type="SUPFAM" id="SSF56219">
    <property type="entry name" value="DNase I-like"/>
    <property type="match status" value="1"/>
</dbReference>
<gene>
    <name evidence="2" type="ORF">BLNAU_647</name>
</gene>
<name>A0ABQ9YKC3_9EUKA</name>
<keyword evidence="3" id="KW-1185">Reference proteome</keyword>
<dbReference type="InterPro" id="IPR036691">
    <property type="entry name" value="Endo/exonu/phosph_ase_sf"/>
</dbReference>
<dbReference type="EMBL" id="JARBJD010000003">
    <property type="protein sequence ID" value="KAK2964116.1"/>
    <property type="molecule type" value="Genomic_DNA"/>
</dbReference>
<sequence length="317" mass="36851">MQTTLNQSHDLTVYVCTWNLEGGVPPQDMLSFIPIGEFDIFAIGTEECERTIAKSFFNSKKEKWEAVLEAFFTPNDYCLVETSTLMACHIAVYIRSSLRPHLSCVQRNKVATGFGQVIGNKGAVMVAFCLFERPFLFISSHFEANQHSIQERNMNYLRIQTETDINYCKHCLPRDSAEPDDEIMTNHFDYVWWMGDFNYRIDGTVEMILQLMKRGEYGILSLHDQLYVERKAGNVFQHGFCEGPLLFKPTYKIQPYSNPPDYGQMSKKRIPSWTDRIFWRPSQRKETDRVALLKYNAAWTATLSDHRPVFCLFHIVC</sequence>
<organism evidence="2 3">
    <name type="scientific">Blattamonas nauphoetae</name>
    <dbReference type="NCBI Taxonomy" id="2049346"/>
    <lineage>
        <taxon>Eukaryota</taxon>
        <taxon>Metamonada</taxon>
        <taxon>Preaxostyla</taxon>
        <taxon>Oxymonadida</taxon>
        <taxon>Blattamonas</taxon>
    </lineage>
</organism>
<dbReference type="Pfam" id="PF22669">
    <property type="entry name" value="Exo_endo_phos2"/>
    <property type="match status" value="1"/>
</dbReference>
<comment type="caution">
    <text evidence="2">The sequence shown here is derived from an EMBL/GenBank/DDBJ whole genome shotgun (WGS) entry which is preliminary data.</text>
</comment>
<evidence type="ECO:0000313" key="3">
    <source>
        <dbReference type="Proteomes" id="UP001281761"/>
    </source>
</evidence>
<dbReference type="PANTHER" id="PTHR11200">
    <property type="entry name" value="INOSITOL 5-PHOSPHATASE"/>
    <property type="match status" value="1"/>
</dbReference>